<feature type="compositionally biased region" description="Polar residues" evidence="1">
    <location>
        <begin position="330"/>
        <end position="341"/>
    </location>
</feature>
<evidence type="ECO:0000313" key="3">
    <source>
        <dbReference type="Proteomes" id="UP000249056"/>
    </source>
</evidence>
<feature type="region of interest" description="Disordered" evidence="1">
    <location>
        <begin position="1"/>
        <end position="366"/>
    </location>
</feature>
<dbReference type="EMBL" id="QKRW01000031">
    <property type="protein sequence ID" value="RAL61468.1"/>
    <property type="molecule type" value="Genomic_DNA"/>
</dbReference>
<protein>
    <submittedName>
        <fullName evidence="2">Uncharacterized protein</fullName>
    </submittedName>
</protein>
<reference evidence="2 3" key="1">
    <citation type="submission" date="2018-06" db="EMBL/GenBank/DDBJ databases">
        <title>Genome Sequence of the Brown Rot Fungal Pathogen Monilinia fructigena.</title>
        <authorList>
            <person name="Landi L."/>
            <person name="De Miccolis Angelini R.M."/>
            <person name="Pollastro S."/>
            <person name="Abate D."/>
            <person name="Faretra F."/>
            <person name="Romanazzi G."/>
        </authorList>
    </citation>
    <scope>NUCLEOTIDE SEQUENCE [LARGE SCALE GENOMIC DNA]</scope>
    <source>
        <strain evidence="2 3">Mfrg269</strain>
    </source>
</reference>
<feature type="compositionally biased region" description="Basic and acidic residues" evidence="1">
    <location>
        <begin position="140"/>
        <end position="150"/>
    </location>
</feature>
<dbReference type="Proteomes" id="UP000249056">
    <property type="component" value="Unassembled WGS sequence"/>
</dbReference>
<feature type="compositionally biased region" description="Basic and acidic residues" evidence="1">
    <location>
        <begin position="254"/>
        <end position="265"/>
    </location>
</feature>
<feature type="compositionally biased region" description="Low complexity" evidence="1">
    <location>
        <begin position="71"/>
        <end position="83"/>
    </location>
</feature>
<keyword evidence="3" id="KW-1185">Reference proteome</keyword>
<feature type="compositionally biased region" description="Basic residues" evidence="1">
    <location>
        <begin position="266"/>
        <end position="287"/>
    </location>
</feature>
<feature type="compositionally biased region" description="Polar residues" evidence="1">
    <location>
        <begin position="58"/>
        <end position="70"/>
    </location>
</feature>
<evidence type="ECO:0000313" key="2">
    <source>
        <dbReference type="EMBL" id="RAL61468.1"/>
    </source>
</evidence>
<feature type="compositionally biased region" description="Basic and acidic residues" evidence="1">
    <location>
        <begin position="316"/>
        <end position="329"/>
    </location>
</feature>
<name>A0A395IPH8_9HELO</name>
<proteinExistence type="predicted"/>
<feature type="region of interest" description="Disordered" evidence="1">
    <location>
        <begin position="540"/>
        <end position="598"/>
    </location>
</feature>
<feature type="region of interest" description="Disordered" evidence="1">
    <location>
        <begin position="420"/>
        <end position="443"/>
    </location>
</feature>
<organism evidence="2 3">
    <name type="scientific">Monilinia fructigena</name>
    <dbReference type="NCBI Taxonomy" id="38457"/>
    <lineage>
        <taxon>Eukaryota</taxon>
        <taxon>Fungi</taxon>
        <taxon>Dikarya</taxon>
        <taxon>Ascomycota</taxon>
        <taxon>Pezizomycotina</taxon>
        <taxon>Leotiomycetes</taxon>
        <taxon>Helotiales</taxon>
        <taxon>Sclerotiniaceae</taxon>
        <taxon>Monilinia</taxon>
    </lineage>
</organism>
<accession>A0A395IPH8</accession>
<feature type="compositionally biased region" description="Low complexity" evidence="1">
    <location>
        <begin position="42"/>
        <end position="53"/>
    </location>
</feature>
<feature type="compositionally biased region" description="Basic residues" evidence="1">
    <location>
        <begin position="26"/>
        <end position="36"/>
    </location>
</feature>
<feature type="compositionally biased region" description="Basic and acidic residues" evidence="1">
    <location>
        <begin position="201"/>
        <end position="219"/>
    </location>
</feature>
<feature type="compositionally biased region" description="Basic and acidic residues" evidence="1">
    <location>
        <begin position="425"/>
        <end position="435"/>
    </location>
</feature>
<sequence>MAGTRTRAQGASPGGFKTLDDIEKPKRGKGKGRAKKTKAEPVEPSVESESVEPYTSEAEGNNNTESQNAQSPTSNPSRTNSPESHPPSPTPADNRPESRSTSPPPRKNTTSNDASSDDAINKEQNPERSSPLRSSRKRSRVEESSIHQDDEITTGDSEEVQQPSSKRTRYQKVAGINSVGAEVVGADAEAEESTKPNRKRFQVEESSIHQDDETTRGDSEDVQQPSSKRTRYQKVAGINSVGAEVVEADAEAEESTKLDPLPEKKPRGRPARNRVKATPKPANKIRGRKQDPIVLNESSSDESPETTVSPLLISIKQEHSSADEDEHKAGQSTTSKTSPNLVSPPPGLQPTTQAEAVKRAPSLAEIGPDPEQRMMAASKHFEFPPISRVVSLSSIKLTPGMGKTARLREMLMQKHFPERLTSPSKGKEATKEVTKEVPQSTNNVAQTERKKMTAVASCTVAVFVVPGYGSDDETDMSDEDAAKVVEEPKTPEAPISPVQEASPQSSWWNPISTVAMMITSPFRKQSVAPAPVPRNKLVPPPFIFKQPPTAPSAAPLKRMSKSDRKRNNRNNIQGRLGTAGFQTERLPRHKNVERTPVHLSGILTPAEVKEIHRAQDEYAAKHQK</sequence>
<comment type="caution">
    <text evidence="2">The sequence shown here is derived from an EMBL/GenBank/DDBJ whole genome shotgun (WGS) entry which is preliminary data.</text>
</comment>
<gene>
    <name evidence="2" type="ORF">DID88_009397</name>
</gene>
<evidence type="ECO:0000256" key="1">
    <source>
        <dbReference type="SAM" id="MobiDB-lite"/>
    </source>
</evidence>
<dbReference type="AlphaFoldDB" id="A0A395IPH8"/>